<comment type="caution">
    <text evidence="1">The sequence shown here is derived from an EMBL/GenBank/DDBJ whole genome shotgun (WGS) entry which is preliminary data.</text>
</comment>
<dbReference type="Proteomes" id="UP001159042">
    <property type="component" value="Unassembled WGS sequence"/>
</dbReference>
<evidence type="ECO:0000313" key="2">
    <source>
        <dbReference type="Proteomes" id="UP001159042"/>
    </source>
</evidence>
<accession>A0AAV8WDI3</accession>
<protein>
    <recommendedName>
        <fullName evidence="3">Nicotinamide riboside kinase 1</fullName>
    </recommendedName>
</protein>
<dbReference type="SUPFAM" id="SSF52540">
    <property type="entry name" value="P-loop containing nucleoside triphosphate hydrolases"/>
    <property type="match status" value="1"/>
</dbReference>
<dbReference type="CDD" id="cd02024">
    <property type="entry name" value="NRK1"/>
    <property type="match status" value="1"/>
</dbReference>
<keyword evidence="2" id="KW-1185">Reference proteome</keyword>
<reference evidence="1 2" key="1">
    <citation type="journal article" date="2023" name="Insect Mol. Biol.">
        <title>Genome sequencing provides insights into the evolution of gene families encoding plant cell wall-degrading enzymes in longhorned beetles.</title>
        <authorList>
            <person name="Shin N.R."/>
            <person name="Okamura Y."/>
            <person name="Kirsch R."/>
            <person name="Pauchet Y."/>
        </authorList>
    </citation>
    <scope>NUCLEOTIDE SEQUENCE [LARGE SCALE GENOMIC DNA]</scope>
    <source>
        <strain evidence="1">EAD_L_NR</strain>
    </source>
</reference>
<proteinExistence type="predicted"/>
<dbReference type="Gene3D" id="3.40.50.300">
    <property type="entry name" value="P-loop containing nucleotide triphosphate hydrolases"/>
    <property type="match status" value="1"/>
</dbReference>
<dbReference type="InterPro" id="IPR027417">
    <property type="entry name" value="P-loop_NTPase"/>
</dbReference>
<evidence type="ECO:0008006" key="3">
    <source>
        <dbReference type="Google" id="ProtNLM"/>
    </source>
</evidence>
<dbReference type="EMBL" id="JANEYG010000002">
    <property type="protein sequence ID" value="KAJ8924568.1"/>
    <property type="molecule type" value="Genomic_DNA"/>
</dbReference>
<dbReference type="AlphaFoldDB" id="A0AAV8WDI3"/>
<sequence length="229" mass="26582">MFKYAKENPLLIVGISGVTCGGKTTTATDLKNILPNTTLFSQDDYFLDVDDTRHVWIPELNHINFDVISSLDMSKMYKDIQHFIAVNNFKQIKHGDTDTMAYQTNGTENGIHYTADISKSLCDQINDSKLSILIIEGFSIFNYEPMLHLFNLKYYFTLDQEECFKRRVKRVYEPPDCPGYFEKCVWPEYQQQLNEVKESVRDVKYLDGCDKNSVDKILKDISRCVLHKS</sequence>
<dbReference type="PANTHER" id="PTHR10285">
    <property type="entry name" value="URIDINE KINASE"/>
    <property type="match status" value="1"/>
</dbReference>
<gene>
    <name evidence="1" type="ORF">NQ315_000717</name>
</gene>
<organism evidence="1 2">
    <name type="scientific">Exocentrus adspersus</name>
    <dbReference type="NCBI Taxonomy" id="1586481"/>
    <lineage>
        <taxon>Eukaryota</taxon>
        <taxon>Metazoa</taxon>
        <taxon>Ecdysozoa</taxon>
        <taxon>Arthropoda</taxon>
        <taxon>Hexapoda</taxon>
        <taxon>Insecta</taxon>
        <taxon>Pterygota</taxon>
        <taxon>Neoptera</taxon>
        <taxon>Endopterygota</taxon>
        <taxon>Coleoptera</taxon>
        <taxon>Polyphaga</taxon>
        <taxon>Cucujiformia</taxon>
        <taxon>Chrysomeloidea</taxon>
        <taxon>Cerambycidae</taxon>
        <taxon>Lamiinae</taxon>
        <taxon>Acanthocinini</taxon>
        <taxon>Exocentrus</taxon>
    </lineage>
</organism>
<name>A0AAV8WDI3_9CUCU</name>
<evidence type="ECO:0000313" key="1">
    <source>
        <dbReference type="EMBL" id="KAJ8924568.1"/>
    </source>
</evidence>